<dbReference type="STRING" id="578462.A0A0L0SH25"/>
<feature type="region of interest" description="Disordered" evidence="6">
    <location>
        <begin position="1"/>
        <end position="63"/>
    </location>
</feature>
<reference evidence="8" key="2">
    <citation type="submission" date="2009-11" db="EMBL/GenBank/DDBJ databases">
        <title>The Genome Sequence of Allomyces macrogynus strain ATCC 38327.</title>
        <authorList>
            <consortium name="The Broad Institute Genome Sequencing Platform"/>
            <person name="Russ C."/>
            <person name="Cuomo C."/>
            <person name="Shea T."/>
            <person name="Young S.K."/>
            <person name="Zeng Q."/>
            <person name="Koehrsen M."/>
            <person name="Haas B."/>
            <person name="Borodovsky M."/>
            <person name="Guigo R."/>
            <person name="Alvarado L."/>
            <person name="Berlin A."/>
            <person name="Borenstein D."/>
            <person name="Chen Z."/>
            <person name="Engels R."/>
            <person name="Freedman E."/>
            <person name="Gellesch M."/>
            <person name="Goldberg J."/>
            <person name="Griggs A."/>
            <person name="Gujja S."/>
            <person name="Heiman D."/>
            <person name="Hepburn T."/>
            <person name="Howarth C."/>
            <person name="Jen D."/>
            <person name="Larson L."/>
            <person name="Lewis B."/>
            <person name="Mehta T."/>
            <person name="Park D."/>
            <person name="Pearson M."/>
            <person name="Roberts A."/>
            <person name="Saif S."/>
            <person name="Shenoy N."/>
            <person name="Sisk P."/>
            <person name="Stolte C."/>
            <person name="Sykes S."/>
            <person name="Walk T."/>
            <person name="White J."/>
            <person name="Yandava C."/>
            <person name="Burger G."/>
            <person name="Gray M.W."/>
            <person name="Holland P.W.H."/>
            <person name="King N."/>
            <person name="Lang F.B.F."/>
            <person name="Roger A.J."/>
            <person name="Ruiz-Trillo I."/>
            <person name="Lander E."/>
            <person name="Nusbaum C."/>
        </authorList>
    </citation>
    <scope>NUCLEOTIDE SEQUENCE [LARGE SCALE GENOMIC DNA]</scope>
    <source>
        <strain evidence="8">ATCC 38327</strain>
    </source>
</reference>
<dbReference type="Gene3D" id="2.130.10.10">
    <property type="entry name" value="YVTN repeat-like/Quinoprotein amine dehydrogenase"/>
    <property type="match status" value="1"/>
</dbReference>
<evidence type="ECO:0000256" key="5">
    <source>
        <dbReference type="PROSITE-ProRule" id="PRU00221"/>
    </source>
</evidence>
<dbReference type="CDD" id="cd00200">
    <property type="entry name" value="WD40"/>
    <property type="match status" value="1"/>
</dbReference>
<dbReference type="PROSITE" id="PS50294">
    <property type="entry name" value="WD_REPEATS_REGION"/>
    <property type="match status" value="3"/>
</dbReference>
<keyword evidence="4" id="KW-0677">Repeat</keyword>
<reference evidence="7 8" key="1">
    <citation type="submission" date="2009-11" db="EMBL/GenBank/DDBJ databases">
        <title>Annotation of Allomyces macrogynus ATCC 38327.</title>
        <authorList>
            <consortium name="The Broad Institute Genome Sequencing Platform"/>
            <person name="Russ C."/>
            <person name="Cuomo C."/>
            <person name="Burger G."/>
            <person name="Gray M.W."/>
            <person name="Holland P.W.H."/>
            <person name="King N."/>
            <person name="Lang F.B.F."/>
            <person name="Roger A.J."/>
            <person name="Ruiz-Trillo I."/>
            <person name="Young S.K."/>
            <person name="Zeng Q."/>
            <person name="Gargeya S."/>
            <person name="Fitzgerald M."/>
            <person name="Haas B."/>
            <person name="Abouelleil A."/>
            <person name="Alvarado L."/>
            <person name="Arachchi H.M."/>
            <person name="Berlin A."/>
            <person name="Chapman S.B."/>
            <person name="Gearin G."/>
            <person name="Goldberg J."/>
            <person name="Griggs A."/>
            <person name="Gujja S."/>
            <person name="Hansen M."/>
            <person name="Heiman D."/>
            <person name="Howarth C."/>
            <person name="Larimer J."/>
            <person name="Lui A."/>
            <person name="MacDonald P.J.P."/>
            <person name="McCowen C."/>
            <person name="Montmayeur A."/>
            <person name="Murphy C."/>
            <person name="Neiman D."/>
            <person name="Pearson M."/>
            <person name="Priest M."/>
            <person name="Roberts A."/>
            <person name="Saif S."/>
            <person name="Shea T."/>
            <person name="Sisk P."/>
            <person name="Stolte C."/>
            <person name="Sykes S."/>
            <person name="Wortman J."/>
            <person name="Nusbaum C."/>
            <person name="Birren B."/>
        </authorList>
    </citation>
    <scope>NUCLEOTIDE SEQUENCE [LARGE SCALE GENOMIC DNA]</scope>
    <source>
        <strain evidence="7 8">ATCC 38327</strain>
    </source>
</reference>
<keyword evidence="3 5" id="KW-0853">WD repeat</keyword>
<dbReference type="PROSITE" id="PS50082">
    <property type="entry name" value="WD_REPEATS_2"/>
    <property type="match status" value="5"/>
</dbReference>
<protein>
    <submittedName>
        <fullName evidence="7">Uncharacterized protein</fullName>
    </submittedName>
</protein>
<dbReference type="EMBL" id="GG745339">
    <property type="protein sequence ID" value="KNE61806.1"/>
    <property type="molecule type" value="Genomic_DNA"/>
</dbReference>
<feature type="repeat" description="WD" evidence="5">
    <location>
        <begin position="204"/>
        <end position="245"/>
    </location>
</feature>
<dbReference type="InterPro" id="IPR001680">
    <property type="entry name" value="WD40_rpt"/>
</dbReference>
<feature type="repeat" description="WD" evidence="5">
    <location>
        <begin position="294"/>
        <end position="335"/>
    </location>
</feature>
<evidence type="ECO:0000313" key="8">
    <source>
        <dbReference type="Proteomes" id="UP000054350"/>
    </source>
</evidence>
<dbReference type="FunFam" id="2.130.10.10:FF:000074">
    <property type="entry name" value="Angio-associated migratory cell protein-like protein"/>
    <property type="match status" value="1"/>
</dbReference>
<dbReference type="OMA" id="GPDEVMW"/>
<keyword evidence="2" id="KW-0963">Cytoplasm</keyword>
<feature type="compositionally biased region" description="Acidic residues" evidence="6">
    <location>
        <begin position="40"/>
        <end position="51"/>
    </location>
</feature>
<dbReference type="OrthoDB" id="10261640at2759"/>
<dbReference type="InterPro" id="IPR036322">
    <property type="entry name" value="WD40_repeat_dom_sf"/>
</dbReference>
<proteinExistence type="predicted"/>
<dbReference type="InterPro" id="IPR051179">
    <property type="entry name" value="WD_repeat_multifunction"/>
</dbReference>
<sequence length="425" mass="45205">MDPTHHQLPGDQPDAAEEKHFAEHDEAAEIIDVNTTEGDVPMDEDDDEVDDGAAAGVQDDDDDDGMMELHDDSVQGFFEHKQPVHCVALHPTHPTIALSGGEDDMAYLWNVATGERLHALAGHTDSVIAAAFNMDGSLCATGGMDGKVFVWNSATGTQVAALEASDEVMWIHWHPKGNVLLVGTNDGQAWLYNLPSGNVMCILAGVHTAAVTCGQFTPDGKRVITGAEDGTLAFWDPRTASPVFKYTPDDGRWFQEEVITAIGVHHNSNVAVVGGSEGTARAINLTNGNLLASFSAHSSSIESITFSRALPIAALASTDNNITLFDVTRMAARATLRHEDAVIKAQWTADGLHLVSCSADRTVRVWDARTGAQLHRWMGHQEPILAMDMTANGETVVTGGDDGVCLVFSPLAPAPAVASGSSMAH</sequence>
<dbReference type="PANTHER" id="PTHR19857:SF8">
    <property type="entry name" value="ANGIO-ASSOCIATED MIGRATORY CELL PROTEIN"/>
    <property type="match status" value="1"/>
</dbReference>
<dbReference type="eggNOG" id="KOG0296">
    <property type="taxonomic scope" value="Eukaryota"/>
</dbReference>
<dbReference type="PROSITE" id="PS00678">
    <property type="entry name" value="WD_REPEATS_1"/>
    <property type="match status" value="1"/>
</dbReference>
<feature type="compositionally biased region" description="Basic and acidic residues" evidence="6">
    <location>
        <begin position="16"/>
        <end position="27"/>
    </location>
</feature>
<name>A0A0L0SH25_ALLM3</name>
<evidence type="ECO:0000256" key="4">
    <source>
        <dbReference type="ARBA" id="ARBA00022737"/>
    </source>
</evidence>
<evidence type="ECO:0000313" key="7">
    <source>
        <dbReference type="EMBL" id="KNE61806.1"/>
    </source>
</evidence>
<dbReference type="SUPFAM" id="SSF50978">
    <property type="entry name" value="WD40 repeat-like"/>
    <property type="match status" value="1"/>
</dbReference>
<dbReference type="InterPro" id="IPR019775">
    <property type="entry name" value="WD40_repeat_CS"/>
</dbReference>
<dbReference type="Proteomes" id="UP000054350">
    <property type="component" value="Unassembled WGS sequence"/>
</dbReference>
<dbReference type="AlphaFoldDB" id="A0A0L0SH25"/>
<accession>A0A0L0SH25</accession>
<dbReference type="SMART" id="SM00320">
    <property type="entry name" value="WD40"/>
    <property type="match status" value="8"/>
</dbReference>
<dbReference type="InterPro" id="IPR015943">
    <property type="entry name" value="WD40/YVTN_repeat-like_dom_sf"/>
</dbReference>
<gene>
    <name evidence="7" type="ORF">AMAG_07086</name>
</gene>
<feature type="repeat" description="WD" evidence="5">
    <location>
        <begin position="120"/>
        <end position="161"/>
    </location>
</feature>
<evidence type="ECO:0000256" key="3">
    <source>
        <dbReference type="ARBA" id="ARBA00022574"/>
    </source>
</evidence>
<dbReference type="GO" id="GO:0005737">
    <property type="term" value="C:cytoplasm"/>
    <property type="evidence" value="ECO:0007669"/>
    <property type="project" value="UniProtKB-SubCell"/>
</dbReference>
<comment type="subcellular location">
    <subcellularLocation>
        <location evidence="1">Cytoplasm</location>
    </subcellularLocation>
</comment>
<dbReference type="PANTHER" id="PTHR19857">
    <property type="entry name" value="MITOCHONDRIAL DIVISION PROTEIN 1-RELATED"/>
    <property type="match status" value="1"/>
</dbReference>
<evidence type="ECO:0000256" key="1">
    <source>
        <dbReference type="ARBA" id="ARBA00004496"/>
    </source>
</evidence>
<feature type="repeat" description="WD" evidence="5">
    <location>
        <begin position="77"/>
        <end position="119"/>
    </location>
</feature>
<keyword evidence="8" id="KW-1185">Reference proteome</keyword>
<dbReference type="Pfam" id="PF00400">
    <property type="entry name" value="WD40"/>
    <property type="match status" value="7"/>
</dbReference>
<dbReference type="VEuPathDB" id="FungiDB:AMAG_07086"/>
<feature type="repeat" description="WD" evidence="5">
    <location>
        <begin position="335"/>
        <end position="376"/>
    </location>
</feature>
<evidence type="ECO:0000256" key="6">
    <source>
        <dbReference type="SAM" id="MobiDB-lite"/>
    </source>
</evidence>
<organism evidence="7 8">
    <name type="scientific">Allomyces macrogynus (strain ATCC 38327)</name>
    <name type="common">Allomyces javanicus var. macrogynus</name>
    <dbReference type="NCBI Taxonomy" id="578462"/>
    <lineage>
        <taxon>Eukaryota</taxon>
        <taxon>Fungi</taxon>
        <taxon>Fungi incertae sedis</taxon>
        <taxon>Blastocladiomycota</taxon>
        <taxon>Blastocladiomycetes</taxon>
        <taxon>Blastocladiales</taxon>
        <taxon>Blastocladiaceae</taxon>
        <taxon>Allomyces</taxon>
    </lineage>
</organism>
<dbReference type="PRINTS" id="PR00320">
    <property type="entry name" value="GPROTEINBRPT"/>
</dbReference>
<dbReference type="InterPro" id="IPR020472">
    <property type="entry name" value="WD40_PAC1"/>
</dbReference>
<evidence type="ECO:0000256" key="2">
    <source>
        <dbReference type="ARBA" id="ARBA00022490"/>
    </source>
</evidence>